<geneLocation type="plasmid" evidence="3 4">
    <name>pLM1</name>
</geneLocation>
<dbReference type="SUPFAM" id="SSF53067">
    <property type="entry name" value="Actin-like ATPase domain"/>
    <property type="match status" value="2"/>
</dbReference>
<evidence type="ECO:0000313" key="3">
    <source>
        <dbReference type="EMBL" id="AJT51558.1"/>
    </source>
</evidence>
<dbReference type="OrthoDB" id="2329435at2"/>
<dbReference type="Proteomes" id="UP000003645">
    <property type="component" value="Plasmid pLM1"/>
</dbReference>
<dbReference type="CDD" id="cd24023">
    <property type="entry name" value="ASKHA_NBD_ParM_Alp7A-like"/>
    <property type="match status" value="1"/>
</dbReference>
<dbReference type="AlphaFoldDB" id="A0A0D4CN73"/>
<protein>
    <submittedName>
        <fullName evidence="3">Uncharacterized protein</fullName>
    </submittedName>
</protein>
<dbReference type="HOGENOM" id="CLU_053699_1_0_9"/>
<evidence type="ECO:0000313" key="4">
    <source>
        <dbReference type="Proteomes" id="UP000003645"/>
    </source>
</evidence>
<dbReference type="InterPro" id="IPR049067">
    <property type="entry name" value="MreB-like_C"/>
</dbReference>
<accession>A0A0D4CN73</accession>
<feature type="domain" description="Actin homologue MreB-like C-terminal" evidence="2">
    <location>
        <begin position="242"/>
        <end position="359"/>
    </location>
</feature>
<dbReference type="InterPro" id="IPR043129">
    <property type="entry name" value="ATPase_NBD"/>
</dbReference>
<evidence type="ECO:0000259" key="2">
    <source>
        <dbReference type="Pfam" id="PF21522"/>
    </source>
</evidence>
<dbReference type="Pfam" id="PF21522">
    <property type="entry name" value="MreB-like_C"/>
    <property type="match status" value="1"/>
</dbReference>
<keyword evidence="4" id="KW-1185">Reference proteome</keyword>
<name>A0A0D4CN73_LIMMU</name>
<proteinExistence type="predicted"/>
<dbReference type="Gene3D" id="3.30.420.40">
    <property type="match status" value="2"/>
</dbReference>
<dbReference type="Pfam" id="PF17989">
    <property type="entry name" value="ALP_N"/>
    <property type="match status" value="1"/>
</dbReference>
<reference evidence="3 4" key="1">
    <citation type="journal article" date="2012" name="J. Bacteriol.">
        <title>Genome sequence of Lactobacillus mucosae LM1, isolated from piglet feces.</title>
        <authorList>
            <person name="Lee J.H."/>
            <person name="Valeriano V.D."/>
            <person name="Shin Y.R."/>
            <person name="Chae J.P."/>
            <person name="Kim G.B."/>
            <person name="Ham J.S."/>
            <person name="Chun J."/>
            <person name="Kang D.K."/>
        </authorList>
    </citation>
    <scope>NUCLEOTIDE SEQUENCE [LARGE SCALE GENOMIC DNA]</scope>
    <source>
        <strain evidence="3 4">LM1</strain>
        <plasmid evidence="3">pLM1</plasmid>
    </source>
</reference>
<evidence type="ECO:0000259" key="1">
    <source>
        <dbReference type="Pfam" id="PF17989"/>
    </source>
</evidence>
<dbReference type="KEGG" id="lmu:LBLM1_11040"/>
<dbReference type="EMBL" id="CP011014">
    <property type="protein sequence ID" value="AJT51558.1"/>
    <property type="molecule type" value="Genomic_DNA"/>
</dbReference>
<organism evidence="3 4">
    <name type="scientific">Limosilactobacillus mucosae LM1</name>
    <dbReference type="NCBI Taxonomy" id="1130798"/>
    <lineage>
        <taxon>Bacteria</taxon>
        <taxon>Bacillati</taxon>
        <taxon>Bacillota</taxon>
        <taxon>Bacilli</taxon>
        <taxon>Lactobacillales</taxon>
        <taxon>Lactobacillaceae</taxon>
        <taxon>Limosilactobacillus</taxon>
    </lineage>
</organism>
<feature type="domain" description="Actin-like protein N-terminal" evidence="1">
    <location>
        <begin position="11"/>
        <end position="195"/>
    </location>
</feature>
<dbReference type="RefSeq" id="WP_039946355.1">
    <property type="nucleotide sequence ID" value="NZ_CP011014.1"/>
</dbReference>
<dbReference type="InterPro" id="IPR040607">
    <property type="entry name" value="ALP_N"/>
</dbReference>
<keyword evidence="3" id="KW-0614">Plasmid</keyword>
<sequence>MEKSKTMLVANDLGYGAVKAQVDDERILFPSVAALLREQDIQDPVQFSSDADRDYYFEHFSEHMDVTISSPSVTTQGRFLVGRAASESPLPLSAFDVSDFSGKSEEDLSLILTLSMIASKRVKEAYQNGEDLTETLKANVVMATALPVNEIKRNNIANTYKERYLKGVHGVTFHNFGTPINVSLTFKQVYVMPEGETAQFYIANNTDSKFKKSIEKDFKEHYPDMKDVSVEDLTTSGNVVGIDIGEGTTDIVVLVDGKADGLSSNSLEVGYGNVLQEAIEALQMQRFNFSERAKLQEFLAKPATGLNKARKQKVESIVQYQFTPFVNSITSATSAVMRKANSSTEVVFVYGGGSIPMKEQSDLRQRLSEKMKSFSGGFDIPVVWIDKEYAQLMNLNGLAKLVEMVSKQKA</sequence>
<gene>
    <name evidence="3" type="ORF">LBLM1_11040</name>
</gene>